<dbReference type="AlphaFoldDB" id="A0A8J4VPU4"/>
<dbReference type="PANTHER" id="PTHR34542:SF1">
    <property type="entry name" value="OS08G0359900 PROTEIN"/>
    <property type="match status" value="1"/>
</dbReference>
<gene>
    <name evidence="2" type="ORF">CMV_010669</name>
</gene>
<feature type="compositionally biased region" description="Low complexity" evidence="1">
    <location>
        <begin position="18"/>
        <end position="28"/>
    </location>
</feature>
<keyword evidence="3" id="KW-1185">Reference proteome</keyword>
<evidence type="ECO:0000313" key="2">
    <source>
        <dbReference type="EMBL" id="KAF3965112.1"/>
    </source>
</evidence>
<proteinExistence type="predicted"/>
<dbReference type="EMBL" id="JRKL02001256">
    <property type="protein sequence ID" value="KAF3965112.1"/>
    <property type="molecule type" value="Genomic_DNA"/>
</dbReference>
<protein>
    <submittedName>
        <fullName evidence="2">Uncharacterized protein</fullName>
    </submittedName>
</protein>
<dbReference type="Proteomes" id="UP000737018">
    <property type="component" value="Unassembled WGS sequence"/>
</dbReference>
<evidence type="ECO:0000256" key="1">
    <source>
        <dbReference type="SAM" id="MobiDB-lite"/>
    </source>
</evidence>
<sequence>MATLQKFKLLATQCGVAPSPTRSPRTSPVVQLPRRKTTLRMLLSRSRSNPPFPPLIPSIFSPQKKDKKKEKEKDSMAVQSHTLKDLFVSSPPLEETHGHGGEMEERLGLVGSGGIGAGFDNWRAGPGSPKPVWNGFRYRSLLRRAWRPVLTTIPEESLVSTH</sequence>
<dbReference type="OrthoDB" id="1653935at2759"/>
<comment type="caution">
    <text evidence="2">The sequence shown here is derived from an EMBL/GenBank/DDBJ whole genome shotgun (WGS) entry which is preliminary data.</text>
</comment>
<feature type="region of interest" description="Disordered" evidence="1">
    <location>
        <begin position="15"/>
        <end position="81"/>
    </location>
</feature>
<reference evidence="2" key="1">
    <citation type="submission" date="2020-03" db="EMBL/GenBank/DDBJ databases">
        <title>Castanea mollissima Vanexum genome sequencing.</title>
        <authorList>
            <person name="Staton M."/>
        </authorList>
    </citation>
    <scope>NUCLEOTIDE SEQUENCE</scope>
    <source>
        <tissue evidence="2">Leaf</tissue>
    </source>
</reference>
<accession>A0A8J4VPU4</accession>
<dbReference type="PANTHER" id="PTHR34542">
    <property type="entry name" value="OS08G0359900 PROTEIN"/>
    <property type="match status" value="1"/>
</dbReference>
<evidence type="ECO:0000313" key="3">
    <source>
        <dbReference type="Proteomes" id="UP000737018"/>
    </source>
</evidence>
<organism evidence="2 3">
    <name type="scientific">Castanea mollissima</name>
    <name type="common">Chinese chestnut</name>
    <dbReference type="NCBI Taxonomy" id="60419"/>
    <lineage>
        <taxon>Eukaryota</taxon>
        <taxon>Viridiplantae</taxon>
        <taxon>Streptophyta</taxon>
        <taxon>Embryophyta</taxon>
        <taxon>Tracheophyta</taxon>
        <taxon>Spermatophyta</taxon>
        <taxon>Magnoliopsida</taxon>
        <taxon>eudicotyledons</taxon>
        <taxon>Gunneridae</taxon>
        <taxon>Pentapetalae</taxon>
        <taxon>rosids</taxon>
        <taxon>fabids</taxon>
        <taxon>Fagales</taxon>
        <taxon>Fagaceae</taxon>
        <taxon>Castanea</taxon>
    </lineage>
</organism>
<name>A0A8J4VPU4_9ROSI</name>